<feature type="chain" id="PRO_5046637107" evidence="1">
    <location>
        <begin position="21"/>
        <end position="213"/>
    </location>
</feature>
<keyword evidence="1" id="KW-0732">Signal</keyword>
<evidence type="ECO:0000313" key="3">
    <source>
        <dbReference type="Proteomes" id="UP001597510"/>
    </source>
</evidence>
<evidence type="ECO:0000313" key="2">
    <source>
        <dbReference type="EMBL" id="MFD2519916.1"/>
    </source>
</evidence>
<comment type="caution">
    <text evidence="2">The sequence shown here is derived from an EMBL/GenBank/DDBJ whole genome shotgun (WGS) entry which is preliminary data.</text>
</comment>
<name>A0ABW5J2B6_9BACT</name>
<keyword evidence="3" id="KW-1185">Reference proteome</keyword>
<organism evidence="2 3">
    <name type="scientific">Emticicia soli</name>
    <dbReference type="NCBI Taxonomy" id="2027878"/>
    <lineage>
        <taxon>Bacteria</taxon>
        <taxon>Pseudomonadati</taxon>
        <taxon>Bacteroidota</taxon>
        <taxon>Cytophagia</taxon>
        <taxon>Cytophagales</taxon>
        <taxon>Leadbetterellaceae</taxon>
        <taxon>Emticicia</taxon>
    </lineage>
</organism>
<accession>A0ABW5J2B6</accession>
<proteinExistence type="predicted"/>
<feature type="signal peptide" evidence="1">
    <location>
        <begin position="1"/>
        <end position="20"/>
    </location>
</feature>
<sequence>MKFSAKIFIAGCMTWASAQAQLSLPSDQIGGPPMGSQNYVNIKGSPYLLETWEKGSVTMASGQKFEGIELMFDQVANQILFKDSKGEVKAFNQPILSFIIGEGAKQHTFAKGADGIFYENLVNGKTPLWKKNHKTLIDEKPYGSATVQRNVLNNNTYYVGELSKLTKIKNDKKSVIQVLSDKASEIEEYIKAEKLNPKTESDLARIFVYYNGL</sequence>
<dbReference type="RefSeq" id="WP_340235323.1">
    <property type="nucleotide sequence ID" value="NZ_JBBEWC010000004.1"/>
</dbReference>
<reference evidence="3" key="1">
    <citation type="journal article" date="2019" name="Int. J. Syst. Evol. Microbiol.">
        <title>The Global Catalogue of Microorganisms (GCM) 10K type strain sequencing project: providing services to taxonomists for standard genome sequencing and annotation.</title>
        <authorList>
            <consortium name="The Broad Institute Genomics Platform"/>
            <consortium name="The Broad Institute Genome Sequencing Center for Infectious Disease"/>
            <person name="Wu L."/>
            <person name="Ma J."/>
        </authorList>
    </citation>
    <scope>NUCLEOTIDE SEQUENCE [LARGE SCALE GENOMIC DNA]</scope>
    <source>
        <strain evidence="3">KCTC 52344</strain>
    </source>
</reference>
<dbReference type="EMBL" id="JBHULC010000004">
    <property type="protein sequence ID" value="MFD2519916.1"/>
    <property type="molecule type" value="Genomic_DNA"/>
</dbReference>
<dbReference type="Proteomes" id="UP001597510">
    <property type="component" value="Unassembled WGS sequence"/>
</dbReference>
<gene>
    <name evidence="2" type="ORF">ACFSR2_03410</name>
</gene>
<evidence type="ECO:0000256" key="1">
    <source>
        <dbReference type="SAM" id="SignalP"/>
    </source>
</evidence>
<protein>
    <submittedName>
        <fullName evidence="2">Uncharacterized protein</fullName>
    </submittedName>
</protein>